<evidence type="ECO:0000313" key="2">
    <source>
        <dbReference type="Proteomes" id="UP001595912"/>
    </source>
</evidence>
<sequence>MKPRIDGTRFGSITVRGTVFRHDVIIRPDGQVKKRKKKLSKAVYGTSHMISRQEAKYAYKQAAGVRRLIVGSGQDGNVELSPKAAAYLKRRKCRVVLLPTPKVINVWNRTNGTAVGLFHVTC</sequence>
<evidence type="ECO:0000313" key="1">
    <source>
        <dbReference type="EMBL" id="MFC5002644.1"/>
    </source>
</evidence>
<dbReference type="PANTHER" id="PTHR15811:SF5">
    <property type="entry name" value="MTH938 DOMAIN-CONTAINING PROTEIN"/>
    <property type="match status" value="1"/>
</dbReference>
<proteinExistence type="predicted"/>
<comment type="caution">
    <text evidence="1">The sequence shown here is derived from an EMBL/GenBank/DDBJ whole genome shotgun (WGS) entry which is preliminary data.</text>
</comment>
<name>A0ABV9W2M5_9ACTN</name>
<dbReference type="EMBL" id="JBHSIU010000041">
    <property type="protein sequence ID" value="MFC5002644.1"/>
    <property type="molecule type" value="Genomic_DNA"/>
</dbReference>
<dbReference type="InterPro" id="IPR007523">
    <property type="entry name" value="NDUFAF3/AAMDC"/>
</dbReference>
<keyword evidence="2" id="KW-1185">Reference proteome</keyword>
<dbReference type="SUPFAM" id="SSF64076">
    <property type="entry name" value="MTH938-like"/>
    <property type="match status" value="1"/>
</dbReference>
<dbReference type="Gene3D" id="3.40.1230.10">
    <property type="entry name" value="MTH938-like"/>
    <property type="match status" value="1"/>
</dbReference>
<dbReference type="Pfam" id="PF04430">
    <property type="entry name" value="DUF498"/>
    <property type="match status" value="1"/>
</dbReference>
<dbReference type="InterPro" id="IPR036748">
    <property type="entry name" value="MTH938-like_sf"/>
</dbReference>
<gene>
    <name evidence="1" type="ORF">ACFPIJ_33055</name>
</gene>
<dbReference type="RefSeq" id="WP_380120869.1">
    <property type="nucleotide sequence ID" value="NZ_JBHSIU010000041.1"/>
</dbReference>
<dbReference type="PANTHER" id="PTHR15811">
    <property type="entry name" value="MTH938 DOMAIN-CONTAINING PROTEIN"/>
    <property type="match status" value="1"/>
</dbReference>
<organism evidence="1 2">
    <name type="scientific">Dactylosporangium cerinum</name>
    <dbReference type="NCBI Taxonomy" id="1434730"/>
    <lineage>
        <taxon>Bacteria</taxon>
        <taxon>Bacillati</taxon>
        <taxon>Actinomycetota</taxon>
        <taxon>Actinomycetes</taxon>
        <taxon>Micromonosporales</taxon>
        <taxon>Micromonosporaceae</taxon>
        <taxon>Dactylosporangium</taxon>
    </lineage>
</organism>
<dbReference type="Proteomes" id="UP001595912">
    <property type="component" value="Unassembled WGS sequence"/>
</dbReference>
<reference evidence="2" key="1">
    <citation type="journal article" date="2019" name="Int. J. Syst. Evol. Microbiol.">
        <title>The Global Catalogue of Microorganisms (GCM) 10K type strain sequencing project: providing services to taxonomists for standard genome sequencing and annotation.</title>
        <authorList>
            <consortium name="The Broad Institute Genomics Platform"/>
            <consortium name="The Broad Institute Genome Sequencing Center for Infectious Disease"/>
            <person name="Wu L."/>
            <person name="Ma J."/>
        </authorList>
    </citation>
    <scope>NUCLEOTIDE SEQUENCE [LARGE SCALE GENOMIC DNA]</scope>
    <source>
        <strain evidence="2">CGMCC 4.7152</strain>
    </source>
</reference>
<accession>A0ABV9W2M5</accession>
<protein>
    <submittedName>
        <fullName evidence="1">MTH938/NDUFAF3 family protein</fullName>
    </submittedName>
</protein>